<feature type="compositionally biased region" description="Polar residues" evidence="1">
    <location>
        <begin position="131"/>
        <end position="154"/>
    </location>
</feature>
<organism evidence="2 3">
    <name type="scientific">Galerina marginata (strain CBS 339.88)</name>
    <dbReference type="NCBI Taxonomy" id="685588"/>
    <lineage>
        <taxon>Eukaryota</taxon>
        <taxon>Fungi</taxon>
        <taxon>Dikarya</taxon>
        <taxon>Basidiomycota</taxon>
        <taxon>Agaricomycotina</taxon>
        <taxon>Agaricomycetes</taxon>
        <taxon>Agaricomycetidae</taxon>
        <taxon>Agaricales</taxon>
        <taxon>Agaricineae</taxon>
        <taxon>Strophariaceae</taxon>
        <taxon>Galerina</taxon>
    </lineage>
</organism>
<feature type="compositionally biased region" description="Polar residues" evidence="1">
    <location>
        <begin position="178"/>
        <end position="204"/>
    </location>
</feature>
<evidence type="ECO:0000313" key="3">
    <source>
        <dbReference type="Proteomes" id="UP000027222"/>
    </source>
</evidence>
<evidence type="ECO:0000256" key="1">
    <source>
        <dbReference type="SAM" id="MobiDB-lite"/>
    </source>
</evidence>
<feature type="compositionally biased region" description="Low complexity" evidence="1">
    <location>
        <begin position="69"/>
        <end position="90"/>
    </location>
</feature>
<feature type="region of interest" description="Disordered" evidence="1">
    <location>
        <begin position="69"/>
        <end position="97"/>
    </location>
</feature>
<evidence type="ECO:0000313" key="2">
    <source>
        <dbReference type="EMBL" id="KDR80765.1"/>
    </source>
</evidence>
<feature type="region of interest" description="Disordered" evidence="1">
    <location>
        <begin position="177"/>
        <end position="251"/>
    </location>
</feature>
<gene>
    <name evidence="2" type="ORF">GALMADRAFT_241196</name>
</gene>
<dbReference type="Proteomes" id="UP000027222">
    <property type="component" value="Unassembled WGS sequence"/>
</dbReference>
<dbReference type="AlphaFoldDB" id="A0A067TC13"/>
<reference evidence="3" key="1">
    <citation type="journal article" date="2014" name="Proc. Natl. Acad. Sci. U.S.A.">
        <title>Extensive sampling of basidiomycete genomes demonstrates inadequacy of the white-rot/brown-rot paradigm for wood decay fungi.</title>
        <authorList>
            <person name="Riley R."/>
            <person name="Salamov A.A."/>
            <person name="Brown D.W."/>
            <person name="Nagy L.G."/>
            <person name="Floudas D."/>
            <person name="Held B.W."/>
            <person name="Levasseur A."/>
            <person name="Lombard V."/>
            <person name="Morin E."/>
            <person name="Otillar R."/>
            <person name="Lindquist E.A."/>
            <person name="Sun H."/>
            <person name="LaButti K.M."/>
            <person name="Schmutz J."/>
            <person name="Jabbour D."/>
            <person name="Luo H."/>
            <person name="Baker S.E."/>
            <person name="Pisabarro A.G."/>
            <person name="Walton J.D."/>
            <person name="Blanchette R.A."/>
            <person name="Henrissat B."/>
            <person name="Martin F."/>
            <person name="Cullen D."/>
            <person name="Hibbett D.S."/>
            <person name="Grigoriev I.V."/>
        </authorList>
    </citation>
    <scope>NUCLEOTIDE SEQUENCE [LARGE SCALE GENOMIC DNA]</scope>
    <source>
        <strain evidence="3">CBS 339.88</strain>
    </source>
</reference>
<proteinExistence type="predicted"/>
<dbReference type="OrthoDB" id="3265863at2759"/>
<accession>A0A067TC13</accession>
<name>A0A067TC13_GALM3</name>
<sequence>MGRTVFSQAYTAAPAVRLEPEPKVDICEKWSAWNRFDPDSEEFFRGAEYEAFVDPAQIAREQAEMAALAAAEGNSEASDSTESSVSDQGSPMAVGSDDPAILIAGAYSNRALWEEDMDVVSPTETEWRPTSADSSTIYTSSNIPPMFNSRSPPSDRSGIPAFIPPASFRELTPGIEVESSQSNGSLRSPTIRRTVNITPITISRGQIDPEARSPSPDSSAPPSTPPPYATYGQQAQTLVTPSPPPSVTPRFYSWQHHTIPALPISPSLARGSRDGPLTNPRARISFARIDSSPARIRIPSSVM</sequence>
<feature type="region of interest" description="Disordered" evidence="1">
    <location>
        <begin position="122"/>
        <end position="165"/>
    </location>
</feature>
<dbReference type="HOGENOM" id="CLU_059971_0_0_1"/>
<protein>
    <submittedName>
        <fullName evidence="2">Uncharacterized protein</fullName>
    </submittedName>
</protein>
<dbReference type="EMBL" id="KL142371">
    <property type="protein sequence ID" value="KDR80765.1"/>
    <property type="molecule type" value="Genomic_DNA"/>
</dbReference>
<keyword evidence="3" id="KW-1185">Reference proteome</keyword>